<dbReference type="InterPro" id="IPR013057">
    <property type="entry name" value="AA_transpt_TM"/>
</dbReference>
<dbReference type="PANTHER" id="PTHR22950">
    <property type="entry name" value="AMINO ACID TRANSPORTER"/>
    <property type="match status" value="1"/>
</dbReference>
<sequence length="301" mass="33397">ILTQVVFIVTLFLCSVAYWILMTDQIEPIIVLLCGRQSFWSKKIVILTIPMIVIFPITLLKSMSSLRFTSVLSVMCVVFLSGVVIFKSIKNDIGGPADSPSNPVQWWPKDFGGLLTAIAIAGLTFSCHFNILPMHGELQYQTRANKRIILYTAMTITYVLNLFVSFFGFFQPSMASRSLEFVSNATGTGPSRLIWLLETGLLVFVGYILAYYIPQVAMVWGFVGAIGTTLMIYILPPAFYLRVRIHPPRPDLKQIAAWGLMLTGFAVLIVCTYQSFANVIDPIPNVVRPHGVSNSTASPSL</sequence>
<feature type="transmembrane region" description="Helical" evidence="11">
    <location>
        <begin position="66"/>
        <end position="86"/>
    </location>
</feature>
<evidence type="ECO:0000256" key="11">
    <source>
        <dbReference type="SAM" id="Phobius"/>
    </source>
</evidence>
<feature type="transmembrane region" description="Helical" evidence="11">
    <location>
        <begin position="111"/>
        <end position="132"/>
    </location>
</feature>
<evidence type="ECO:0000256" key="2">
    <source>
        <dbReference type="ARBA" id="ARBA00008066"/>
    </source>
</evidence>
<comment type="function">
    <text evidence="8">Putative sodium-dependent amino acid/proton antiporter.</text>
</comment>
<evidence type="ECO:0000256" key="5">
    <source>
        <dbReference type="ARBA" id="ARBA00022970"/>
    </source>
</evidence>
<evidence type="ECO:0000256" key="1">
    <source>
        <dbReference type="ARBA" id="ARBA00004141"/>
    </source>
</evidence>
<evidence type="ECO:0000259" key="12">
    <source>
        <dbReference type="Pfam" id="PF01490"/>
    </source>
</evidence>
<dbReference type="Pfam" id="PF01490">
    <property type="entry name" value="Aa_trans"/>
    <property type="match status" value="2"/>
</dbReference>
<dbReference type="EMBL" id="MU825549">
    <property type="protein sequence ID" value="KAJ7388226.1"/>
    <property type="molecule type" value="Genomic_DNA"/>
</dbReference>
<proteinExistence type="inferred from homology"/>
<keyword evidence="5" id="KW-0029">Amino-acid transport</keyword>
<comment type="similarity">
    <text evidence="2">Belongs to the amino acid/polyamine transporter 2 family.</text>
</comment>
<evidence type="ECO:0000256" key="4">
    <source>
        <dbReference type="ARBA" id="ARBA00022692"/>
    </source>
</evidence>
<dbReference type="GO" id="GO:0016020">
    <property type="term" value="C:membrane"/>
    <property type="evidence" value="ECO:0007669"/>
    <property type="project" value="UniProtKB-SubCell"/>
</dbReference>
<feature type="domain" description="Amino acid transporter transmembrane" evidence="12">
    <location>
        <begin position="181"/>
        <end position="275"/>
    </location>
</feature>
<keyword evidence="6 11" id="KW-1133">Transmembrane helix</keyword>
<reference evidence="13" key="1">
    <citation type="submission" date="2023-01" db="EMBL/GenBank/DDBJ databases">
        <title>Genome assembly of the deep-sea coral Lophelia pertusa.</title>
        <authorList>
            <person name="Herrera S."/>
            <person name="Cordes E."/>
        </authorList>
    </citation>
    <scope>NUCLEOTIDE SEQUENCE</scope>
    <source>
        <strain evidence="13">USNM1676648</strain>
        <tissue evidence="13">Polyp</tissue>
    </source>
</reference>
<evidence type="ECO:0000313" key="14">
    <source>
        <dbReference type="Proteomes" id="UP001163046"/>
    </source>
</evidence>
<dbReference type="GO" id="GO:0015179">
    <property type="term" value="F:L-amino acid transmembrane transporter activity"/>
    <property type="evidence" value="ECO:0007669"/>
    <property type="project" value="TreeGrafter"/>
</dbReference>
<evidence type="ECO:0000256" key="9">
    <source>
        <dbReference type="ARBA" id="ARBA00040814"/>
    </source>
</evidence>
<dbReference type="OrthoDB" id="28208at2759"/>
<feature type="domain" description="Amino acid transporter transmembrane" evidence="12">
    <location>
        <begin position="2"/>
        <end position="170"/>
    </location>
</feature>
<accession>A0A9X0D6G1</accession>
<name>A0A9X0D6G1_9CNID</name>
<keyword evidence="7 11" id="KW-0472">Membrane</keyword>
<comment type="subcellular location">
    <subcellularLocation>
        <location evidence="1">Membrane</location>
        <topology evidence="1">Multi-pass membrane protein</topology>
    </subcellularLocation>
</comment>
<dbReference type="Proteomes" id="UP001163046">
    <property type="component" value="Unassembled WGS sequence"/>
</dbReference>
<feature type="transmembrane region" description="Helical" evidence="11">
    <location>
        <begin position="6"/>
        <end position="23"/>
    </location>
</feature>
<evidence type="ECO:0000256" key="8">
    <source>
        <dbReference type="ARBA" id="ARBA00037101"/>
    </source>
</evidence>
<feature type="non-terminal residue" evidence="13">
    <location>
        <position position="301"/>
    </location>
</feature>
<evidence type="ECO:0000256" key="10">
    <source>
        <dbReference type="ARBA" id="ARBA00041723"/>
    </source>
</evidence>
<keyword evidence="3" id="KW-0813">Transport</keyword>
<evidence type="ECO:0000313" key="13">
    <source>
        <dbReference type="EMBL" id="KAJ7388226.1"/>
    </source>
</evidence>
<feature type="transmembrane region" description="Helical" evidence="11">
    <location>
        <begin position="148"/>
        <end position="170"/>
    </location>
</feature>
<feature type="transmembrane region" description="Helical" evidence="11">
    <location>
        <begin position="219"/>
        <end position="243"/>
    </location>
</feature>
<dbReference type="PANTHER" id="PTHR22950:SF458">
    <property type="entry name" value="SODIUM-COUPLED NEUTRAL AMINO ACID TRANSPORTER 11-RELATED"/>
    <property type="match status" value="1"/>
</dbReference>
<evidence type="ECO:0000256" key="6">
    <source>
        <dbReference type="ARBA" id="ARBA00022989"/>
    </source>
</evidence>
<protein>
    <recommendedName>
        <fullName evidence="9">Putative sodium-coupled neutral amino acid transporter 11</fullName>
    </recommendedName>
    <alternativeName>
        <fullName evidence="10">Solute carrier family 38 member 11</fullName>
    </alternativeName>
</protein>
<keyword evidence="4 11" id="KW-0812">Transmembrane</keyword>
<comment type="caution">
    <text evidence="13">The sequence shown here is derived from an EMBL/GenBank/DDBJ whole genome shotgun (WGS) entry which is preliminary data.</text>
</comment>
<keyword evidence="14" id="KW-1185">Reference proteome</keyword>
<feature type="transmembrane region" description="Helical" evidence="11">
    <location>
        <begin position="193"/>
        <end position="213"/>
    </location>
</feature>
<evidence type="ECO:0000256" key="7">
    <source>
        <dbReference type="ARBA" id="ARBA00023136"/>
    </source>
</evidence>
<evidence type="ECO:0000256" key="3">
    <source>
        <dbReference type="ARBA" id="ARBA00022448"/>
    </source>
</evidence>
<organism evidence="13 14">
    <name type="scientific">Desmophyllum pertusum</name>
    <dbReference type="NCBI Taxonomy" id="174260"/>
    <lineage>
        <taxon>Eukaryota</taxon>
        <taxon>Metazoa</taxon>
        <taxon>Cnidaria</taxon>
        <taxon>Anthozoa</taxon>
        <taxon>Hexacorallia</taxon>
        <taxon>Scleractinia</taxon>
        <taxon>Caryophylliina</taxon>
        <taxon>Caryophylliidae</taxon>
        <taxon>Desmophyllum</taxon>
    </lineage>
</organism>
<feature type="transmembrane region" description="Helical" evidence="11">
    <location>
        <begin position="255"/>
        <end position="276"/>
    </location>
</feature>
<dbReference type="AlphaFoldDB" id="A0A9X0D6G1"/>
<gene>
    <name evidence="13" type="ORF">OS493_039107</name>
</gene>
<feature type="transmembrane region" description="Helical" evidence="11">
    <location>
        <begin position="44"/>
        <end position="60"/>
    </location>
</feature>